<protein>
    <submittedName>
        <fullName evidence="2">Helix-turn-helix transcriptional regulator</fullName>
    </submittedName>
</protein>
<evidence type="ECO:0000313" key="3">
    <source>
        <dbReference type="Proteomes" id="UP001611383"/>
    </source>
</evidence>
<dbReference type="Gene3D" id="1.10.260.40">
    <property type="entry name" value="lambda repressor-like DNA-binding domains"/>
    <property type="match status" value="1"/>
</dbReference>
<keyword evidence="3" id="KW-1185">Reference proteome</keyword>
<organism evidence="2 3">
    <name type="scientific">Archangium minus</name>
    <dbReference type="NCBI Taxonomy" id="83450"/>
    <lineage>
        <taxon>Bacteria</taxon>
        <taxon>Pseudomonadati</taxon>
        <taxon>Myxococcota</taxon>
        <taxon>Myxococcia</taxon>
        <taxon>Myxococcales</taxon>
        <taxon>Cystobacterineae</taxon>
        <taxon>Archangiaceae</taxon>
        <taxon>Archangium</taxon>
    </lineage>
</organism>
<dbReference type="SMART" id="SM00530">
    <property type="entry name" value="HTH_XRE"/>
    <property type="match status" value="1"/>
</dbReference>
<dbReference type="InterPro" id="IPR010982">
    <property type="entry name" value="Lambda_DNA-bd_dom_sf"/>
</dbReference>
<sequence>MSLAAATHAARIRAELTMAEVARRVGVQLEVYGRIERGEMLPNIPTLRRICVALEILPDELLGLASPESPDRERSSDMRRLKSAVRGLGAAELRLLHQLADSLRPIPRE</sequence>
<dbReference type="SUPFAM" id="SSF47413">
    <property type="entry name" value="lambda repressor-like DNA-binding domains"/>
    <property type="match status" value="1"/>
</dbReference>
<dbReference type="EMBL" id="CP043494">
    <property type="protein sequence ID" value="WNG53077.1"/>
    <property type="molecule type" value="Genomic_DNA"/>
</dbReference>
<dbReference type="Pfam" id="PF01381">
    <property type="entry name" value="HTH_3"/>
    <property type="match status" value="1"/>
</dbReference>
<dbReference type="Proteomes" id="UP001611383">
    <property type="component" value="Chromosome"/>
</dbReference>
<reference evidence="2 3" key="1">
    <citation type="submission" date="2019-08" db="EMBL/GenBank/DDBJ databases">
        <title>Archangium and Cystobacter genomes.</title>
        <authorList>
            <person name="Chen I.-C.K."/>
            <person name="Wielgoss S."/>
        </authorList>
    </citation>
    <scope>NUCLEOTIDE SEQUENCE [LARGE SCALE GENOMIC DNA]</scope>
    <source>
        <strain evidence="2 3">Cbm 6</strain>
    </source>
</reference>
<dbReference type="CDD" id="cd00093">
    <property type="entry name" value="HTH_XRE"/>
    <property type="match status" value="1"/>
</dbReference>
<evidence type="ECO:0000259" key="1">
    <source>
        <dbReference type="SMART" id="SM00530"/>
    </source>
</evidence>
<name>A0ABY9XCC7_9BACT</name>
<gene>
    <name evidence="2" type="ORF">F0U60_52800</name>
</gene>
<evidence type="ECO:0000313" key="2">
    <source>
        <dbReference type="EMBL" id="WNG53077.1"/>
    </source>
</evidence>
<accession>A0ABY9XCC7</accession>
<dbReference type="InterPro" id="IPR001387">
    <property type="entry name" value="Cro/C1-type_HTH"/>
</dbReference>
<proteinExistence type="predicted"/>
<feature type="domain" description="HTH cro/C1-type" evidence="1">
    <location>
        <begin position="8"/>
        <end position="61"/>
    </location>
</feature>